<dbReference type="EMBL" id="JBEYBR010000074">
    <property type="protein sequence ID" value="MEU2125032.1"/>
    <property type="molecule type" value="Genomic_DNA"/>
</dbReference>
<name>A0ABV2XGL3_9NOCA</name>
<evidence type="ECO:0000313" key="3">
    <source>
        <dbReference type="Proteomes" id="UP001550535"/>
    </source>
</evidence>
<dbReference type="Proteomes" id="UP001550535">
    <property type="component" value="Unassembled WGS sequence"/>
</dbReference>
<reference evidence="2 3" key="1">
    <citation type="submission" date="2024-06" db="EMBL/GenBank/DDBJ databases">
        <title>The Natural Products Discovery Center: Release of the First 8490 Sequenced Strains for Exploring Actinobacteria Biosynthetic Diversity.</title>
        <authorList>
            <person name="Kalkreuter E."/>
            <person name="Kautsar S.A."/>
            <person name="Yang D."/>
            <person name="Bader C.D."/>
            <person name="Teijaro C.N."/>
            <person name="Fluegel L."/>
            <person name="Davis C.M."/>
            <person name="Simpson J.R."/>
            <person name="Lauterbach L."/>
            <person name="Steele A.D."/>
            <person name="Gui C."/>
            <person name="Meng S."/>
            <person name="Li G."/>
            <person name="Viehrig K."/>
            <person name="Ye F."/>
            <person name="Su P."/>
            <person name="Kiefer A.F."/>
            <person name="Nichols A."/>
            <person name="Cepeda A.J."/>
            <person name="Yan W."/>
            <person name="Fan B."/>
            <person name="Jiang Y."/>
            <person name="Adhikari A."/>
            <person name="Zheng C.-J."/>
            <person name="Schuster L."/>
            <person name="Cowan T.M."/>
            <person name="Smanski M.J."/>
            <person name="Chevrette M.G."/>
            <person name="De Carvalho L.P.S."/>
            <person name="Shen B."/>
        </authorList>
    </citation>
    <scope>NUCLEOTIDE SEQUENCE [LARGE SCALE GENOMIC DNA]</scope>
    <source>
        <strain evidence="2 3">NPDC019434</strain>
    </source>
</reference>
<proteinExistence type="predicted"/>
<dbReference type="InterPro" id="IPR003399">
    <property type="entry name" value="Mce/MlaD"/>
</dbReference>
<organism evidence="2 3">
    <name type="scientific">Nocardia niwae</name>
    <dbReference type="NCBI Taxonomy" id="626084"/>
    <lineage>
        <taxon>Bacteria</taxon>
        <taxon>Bacillati</taxon>
        <taxon>Actinomycetota</taxon>
        <taxon>Actinomycetes</taxon>
        <taxon>Mycobacteriales</taxon>
        <taxon>Nocardiaceae</taxon>
        <taxon>Nocardia</taxon>
    </lineage>
</organism>
<evidence type="ECO:0000313" key="2">
    <source>
        <dbReference type="EMBL" id="MEU2125032.1"/>
    </source>
</evidence>
<gene>
    <name evidence="2" type="ORF">ABZ507_24790</name>
</gene>
<accession>A0ABV2XGL3</accession>
<comment type="caution">
    <text evidence="2">The sequence shown here is derived from an EMBL/GenBank/DDBJ whole genome shotgun (WGS) entry which is preliminary data.</text>
</comment>
<sequence>MPAYALPGTEVGPRRARILGASAILLAVLAAGTWRLAPESRPPEEIRVALLVGHIGAGIGSGTEVRFDGVRVGSISAVDFAGHSRQRIELTLDSSELFGLTDAVTVDYAPGNLFGVSALELRSRGGGTELSDGSTVDLTADDSVRDATLAALLKSTGVLTDSVLTPKLVELLSRASRDLRAFTPLLEALGTTMRSFVETQQMPPSQLFDEFGSALAGVPPMLTGAVDVLNAAFTSQYLRSPQNLARFSEMWTNVQYQLLPVATGLLGTAREHFAELTPILTLVFTRIASSVSTPELSQQQLTELLERLGAAFHDTPEGPVLDVSPELAVVPGIAAPLASILGQHAIPGGR</sequence>
<feature type="domain" description="Mce/MlaD" evidence="1">
    <location>
        <begin position="57"/>
        <end position="122"/>
    </location>
</feature>
<keyword evidence="3" id="KW-1185">Reference proteome</keyword>
<dbReference type="Pfam" id="PF02470">
    <property type="entry name" value="MlaD"/>
    <property type="match status" value="1"/>
</dbReference>
<protein>
    <submittedName>
        <fullName evidence="2">MlaD family protein</fullName>
    </submittedName>
</protein>
<dbReference type="RefSeq" id="WP_357808440.1">
    <property type="nucleotide sequence ID" value="NZ_JBEYBM010000022.1"/>
</dbReference>
<evidence type="ECO:0000259" key="1">
    <source>
        <dbReference type="Pfam" id="PF02470"/>
    </source>
</evidence>